<dbReference type="InterPro" id="IPR018490">
    <property type="entry name" value="cNMP-bd_dom_sf"/>
</dbReference>
<accession>A0A552V878</accession>
<dbReference type="Pfam" id="PF00027">
    <property type="entry name" value="cNMP_binding"/>
    <property type="match status" value="1"/>
</dbReference>
<dbReference type="RefSeq" id="WP_143372184.1">
    <property type="nucleotide sequence ID" value="NZ_VJVZ01000002.1"/>
</dbReference>
<proteinExistence type="predicted"/>
<feature type="domain" description="Cyclic nucleotide-binding" evidence="1">
    <location>
        <begin position="30"/>
        <end position="116"/>
    </location>
</feature>
<evidence type="ECO:0000313" key="3">
    <source>
        <dbReference type="Proteomes" id="UP000320643"/>
    </source>
</evidence>
<evidence type="ECO:0000313" key="2">
    <source>
        <dbReference type="EMBL" id="TRW26686.1"/>
    </source>
</evidence>
<dbReference type="AlphaFoldDB" id="A0A552V878"/>
<dbReference type="Gene3D" id="2.60.120.10">
    <property type="entry name" value="Jelly Rolls"/>
    <property type="match status" value="1"/>
</dbReference>
<comment type="caution">
    <text evidence="2">The sequence shown here is derived from an EMBL/GenBank/DDBJ whole genome shotgun (WGS) entry which is preliminary data.</text>
</comment>
<reference evidence="2 3" key="1">
    <citation type="submission" date="2019-07" db="EMBL/GenBank/DDBJ databases">
        <title>Flavobacterium sp. nov., isolated from glacier ice.</title>
        <authorList>
            <person name="Liu Q."/>
            <person name="Xin Y.-H."/>
        </authorList>
    </citation>
    <scope>NUCLEOTIDE SEQUENCE [LARGE SCALE GENOMIC DNA]</scope>
    <source>
        <strain evidence="2 3">ZT4R6</strain>
    </source>
</reference>
<dbReference type="OrthoDB" id="1092431at2"/>
<name>A0A552V878_9FLAO</name>
<evidence type="ECO:0000259" key="1">
    <source>
        <dbReference type="Pfam" id="PF00027"/>
    </source>
</evidence>
<sequence>MFEIFAEYLKEKGSLTDYELDQVRAKAITRKLRKRQYLVQQGEVSRYNSFICKGCLRWYNVGDDGTEHILRFAIENWWIADYESYNSGNPSKGNIDALEDSEVIMIEKNDLDALLKAIPNLQALFDRLTARSYDASQKRILSIISGTAEERYENFIKTYPDVFNRVPLRMVASFLGLTRETLSRVRSAYTKTEK</sequence>
<dbReference type="InterPro" id="IPR014710">
    <property type="entry name" value="RmlC-like_jellyroll"/>
</dbReference>
<protein>
    <submittedName>
        <fullName evidence="2">Crp/Fnr family transcriptional regulator</fullName>
    </submittedName>
</protein>
<gene>
    <name evidence="2" type="ORF">FMM05_04720</name>
</gene>
<dbReference type="EMBL" id="VJVZ01000002">
    <property type="protein sequence ID" value="TRW26686.1"/>
    <property type="molecule type" value="Genomic_DNA"/>
</dbReference>
<organism evidence="2 3">
    <name type="scientific">Flavobacterium zepuense</name>
    <dbReference type="NCBI Taxonomy" id="2593302"/>
    <lineage>
        <taxon>Bacteria</taxon>
        <taxon>Pseudomonadati</taxon>
        <taxon>Bacteroidota</taxon>
        <taxon>Flavobacteriia</taxon>
        <taxon>Flavobacteriales</taxon>
        <taxon>Flavobacteriaceae</taxon>
        <taxon>Flavobacterium</taxon>
    </lineage>
</organism>
<keyword evidence="3" id="KW-1185">Reference proteome</keyword>
<dbReference type="InterPro" id="IPR000595">
    <property type="entry name" value="cNMP-bd_dom"/>
</dbReference>
<dbReference type="CDD" id="cd00038">
    <property type="entry name" value="CAP_ED"/>
    <property type="match status" value="1"/>
</dbReference>
<dbReference type="Proteomes" id="UP000320643">
    <property type="component" value="Unassembled WGS sequence"/>
</dbReference>
<dbReference type="SUPFAM" id="SSF51206">
    <property type="entry name" value="cAMP-binding domain-like"/>
    <property type="match status" value="1"/>
</dbReference>